<dbReference type="InterPro" id="IPR038261">
    <property type="entry name" value="GPP34-like_sf"/>
</dbReference>
<dbReference type="Pfam" id="PF05719">
    <property type="entry name" value="GPP34"/>
    <property type="match status" value="1"/>
</dbReference>
<dbReference type="Proteomes" id="UP000598996">
    <property type="component" value="Unassembled WGS sequence"/>
</dbReference>
<evidence type="ECO:0000256" key="4">
    <source>
        <dbReference type="ARBA" id="ARBA00023136"/>
    </source>
</evidence>
<keyword evidence="2" id="KW-0333">Golgi apparatus</keyword>
<evidence type="ECO:0000256" key="3">
    <source>
        <dbReference type="ARBA" id="ARBA00023121"/>
    </source>
</evidence>
<comment type="subcellular location">
    <subcellularLocation>
        <location evidence="1">Golgi apparatus membrane</location>
        <topology evidence="1">Peripheral membrane protein</topology>
        <orientation evidence="1">Cytoplasmic side</orientation>
    </subcellularLocation>
</comment>
<organism evidence="5 6">
    <name type="scientific">Paractinoplanes lichenicola</name>
    <dbReference type="NCBI Taxonomy" id="2802976"/>
    <lineage>
        <taxon>Bacteria</taxon>
        <taxon>Bacillati</taxon>
        <taxon>Actinomycetota</taxon>
        <taxon>Actinomycetes</taxon>
        <taxon>Micromonosporales</taxon>
        <taxon>Micromonosporaceae</taxon>
        <taxon>Paractinoplanes</taxon>
    </lineage>
</organism>
<dbReference type="InterPro" id="IPR008628">
    <property type="entry name" value="GPP34-like"/>
</dbReference>
<evidence type="ECO:0000313" key="5">
    <source>
        <dbReference type="EMBL" id="MBL7253505.1"/>
    </source>
</evidence>
<keyword evidence="3" id="KW-0446">Lipid-binding</keyword>
<evidence type="ECO:0000256" key="1">
    <source>
        <dbReference type="ARBA" id="ARBA00004255"/>
    </source>
</evidence>
<name>A0ABS1VFV9_9ACTN</name>
<proteinExistence type="predicted"/>
<dbReference type="EMBL" id="JAENHO010000001">
    <property type="protein sequence ID" value="MBL7253505.1"/>
    <property type="molecule type" value="Genomic_DNA"/>
</dbReference>
<reference evidence="5 6" key="1">
    <citation type="submission" date="2021-01" db="EMBL/GenBank/DDBJ databases">
        <title>Actinoplanes sp. nov. LDG1-01 isolated from lichen.</title>
        <authorList>
            <person name="Saeng-In P."/>
            <person name="Phongsopitanun W."/>
            <person name="Kanchanasin P."/>
            <person name="Yuki M."/>
            <person name="Kudo T."/>
            <person name="Ohkuma M."/>
            <person name="Tanasupawat S."/>
        </authorList>
    </citation>
    <scope>NUCLEOTIDE SEQUENCE [LARGE SCALE GENOMIC DNA]</scope>
    <source>
        <strain evidence="5 6">LDG1-01</strain>
    </source>
</reference>
<protein>
    <submittedName>
        <fullName evidence="5">GPP34 family phosphoprotein</fullName>
    </submittedName>
</protein>
<keyword evidence="4" id="KW-0472">Membrane</keyword>
<keyword evidence="6" id="KW-1185">Reference proteome</keyword>
<evidence type="ECO:0000256" key="2">
    <source>
        <dbReference type="ARBA" id="ARBA00023034"/>
    </source>
</evidence>
<dbReference type="RefSeq" id="WP_202989852.1">
    <property type="nucleotide sequence ID" value="NZ_JAENHO010000001.1"/>
</dbReference>
<evidence type="ECO:0000313" key="6">
    <source>
        <dbReference type="Proteomes" id="UP000598996"/>
    </source>
</evidence>
<gene>
    <name evidence="5" type="ORF">JKJ07_04195</name>
</gene>
<dbReference type="Gene3D" id="1.10.3630.10">
    <property type="entry name" value="yeast vps74-n-term truncation variant domain like"/>
    <property type="match status" value="1"/>
</dbReference>
<accession>A0ABS1VFV9</accession>
<comment type="caution">
    <text evidence="5">The sequence shown here is derived from an EMBL/GenBank/DDBJ whole genome shotgun (WGS) entry which is preliminary data.</text>
</comment>
<sequence>MPSLPLPHQLFLVSHQPEKGRLDDDSAAVRGSLLRGAAVAELCLAGLLRDRGGKAERADAAVPASLDPFLARVLGDVPPGRARGWFDVLEQRWPTAEESVRGLLVAAGLVTVERRRVLGLVPTERIGVTDPGAVDDLRGRVRGAVLGEPGPIGEAVLAALAMDGNVSTVFGWRDLWGHKPAVRALNDRVDRELPGLRKALFASIALRRAA</sequence>